<dbReference type="Pfam" id="PF00496">
    <property type="entry name" value="SBP_bac_5"/>
    <property type="match status" value="1"/>
</dbReference>
<evidence type="ECO:0000313" key="7">
    <source>
        <dbReference type="EMBL" id="AYL39152.1"/>
    </source>
</evidence>
<dbReference type="SUPFAM" id="SSF53850">
    <property type="entry name" value="Periplasmic binding protein-like II"/>
    <property type="match status" value="1"/>
</dbReference>
<comment type="subcellular location">
    <subcellularLocation>
        <location evidence="1">Cell envelope</location>
    </subcellularLocation>
</comment>
<dbReference type="EMBL" id="CP023407">
    <property type="protein sequence ID" value="AYL39152.1"/>
    <property type="molecule type" value="Genomic_DNA"/>
</dbReference>
<dbReference type="Proteomes" id="UP000282170">
    <property type="component" value="Chromosome"/>
</dbReference>
<dbReference type="RefSeq" id="WP_121548199.1">
    <property type="nucleotide sequence ID" value="NZ_CP023407.1"/>
</dbReference>
<accession>A0A494UUP6</accession>
<keyword evidence="4" id="KW-0732">Signal</keyword>
<dbReference type="Gene3D" id="3.40.190.10">
    <property type="entry name" value="Periplasmic binding protein-like II"/>
    <property type="match status" value="1"/>
</dbReference>
<protein>
    <submittedName>
        <fullName evidence="7">Peptide-binding protein</fullName>
    </submittedName>
</protein>
<dbReference type="GO" id="GO:0015833">
    <property type="term" value="P:peptide transport"/>
    <property type="evidence" value="ECO:0007669"/>
    <property type="project" value="TreeGrafter"/>
</dbReference>
<proteinExistence type="inferred from homology"/>
<dbReference type="PANTHER" id="PTHR30290:SF10">
    <property type="entry name" value="PERIPLASMIC OLIGOPEPTIDE-BINDING PROTEIN-RELATED"/>
    <property type="match status" value="1"/>
</dbReference>
<dbReference type="InterPro" id="IPR039424">
    <property type="entry name" value="SBP_5"/>
</dbReference>
<name>A0A494UUP6_9ACTN</name>
<dbReference type="GO" id="GO:0043190">
    <property type="term" value="C:ATP-binding cassette (ABC) transporter complex"/>
    <property type="evidence" value="ECO:0007669"/>
    <property type="project" value="InterPro"/>
</dbReference>
<evidence type="ECO:0000256" key="4">
    <source>
        <dbReference type="ARBA" id="ARBA00022729"/>
    </source>
</evidence>
<feature type="transmembrane region" description="Helical" evidence="5">
    <location>
        <begin position="12"/>
        <end position="30"/>
    </location>
</feature>
<dbReference type="GeneID" id="93886979"/>
<dbReference type="FunFam" id="3.90.76.10:FF:000009">
    <property type="entry name" value="Peptide/nickel transport system substrate-binding protein"/>
    <property type="match status" value="1"/>
</dbReference>
<sequence length="521" mass="57124">MRPIRAHIRASVITPTVIATALAAGLLLYPTDDQEGTTIKVGTTEPPTSLDPAGGYDSGSTTLYSNVFQTLLTLEPGVAEPVPDAAESCSFTDSGLRTYRCRLRDDITFSSGRRMTAKDVRFSFERVKKIDSDVGPSSLLDTIESMDARDRTVTFRLTAPDATFPFKLTTGAGSIVDSTTYPADSLRSDGRIDGTGPYGVVSYAKGEKISLSPNPRYKGAAENTGRPIELHFYDTPDSLARAWISHRIDVALRQLPPEMLADLNPSDPGLRVTEAQSAETRNLYLNNRRGKPFHDRRARQAAAWLIDRDRMSYDVYDGTVDPLYSLIPTSITGHTTSFFDNYPHKDAEKARRLLVEAGEEIPLSFTYGYAAGRGSAHEEAAEVKKQLEADGLFKVTLRGYEWDEFQKSWAEGELDAYAVGWVADYPDPDTFGGPLVGTDGTMATGYGSKAADRLITSSQRFADRSDAEADLEALQRIVARDVPVVPLWQAKDFVVSGEDVGGGQYAVDGTGLLRLWRLTWI</sequence>
<evidence type="ECO:0000313" key="8">
    <source>
        <dbReference type="Proteomes" id="UP000282170"/>
    </source>
</evidence>
<dbReference type="Gene3D" id="3.10.105.10">
    <property type="entry name" value="Dipeptide-binding Protein, Domain 3"/>
    <property type="match status" value="1"/>
</dbReference>
<keyword evidence="5" id="KW-1133">Transmembrane helix</keyword>
<dbReference type="InterPro" id="IPR030678">
    <property type="entry name" value="Peptide/Ni-bd"/>
</dbReference>
<dbReference type="CDD" id="cd08519">
    <property type="entry name" value="PBP2_NikA_DppA_OppA_like_20"/>
    <property type="match status" value="1"/>
</dbReference>
<dbReference type="PIRSF" id="PIRSF002741">
    <property type="entry name" value="MppA"/>
    <property type="match status" value="1"/>
</dbReference>
<dbReference type="InterPro" id="IPR000914">
    <property type="entry name" value="SBP_5_dom"/>
</dbReference>
<evidence type="ECO:0000256" key="5">
    <source>
        <dbReference type="SAM" id="Phobius"/>
    </source>
</evidence>
<keyword evidence="5" id="KW-0472">Membrane</keyword>
<gene>
    <name evidence="7" type="ORF">CNQ36_29375</name>
</gene>
<dbReference type="AlphaFoldDB" id="A0A494UUP6"/>
<dbReference type="FunFam" id="3.10.105.10:FF:000012">
    <property type="entry name" value="Peptide/nickel transport system substrate-binding protein"/>
    <property type="match status" value="1"/>
</dbReference>
<dbReference type="KEGG" id="sfug:CNQ36_29375"/>
<dbReference type="GO" id="GO:0042597">
    <property type="term" value="C:periplasmic space"/>
    <property type="evidence" value="ECO:0007669"/>
    <property type="project" value="UniProtKB-ARBA"/>
</dbReference>
<keyword evidence="8" id="KW-1185">Reference proteome</keyword>
<dbReference type="Gene3D" id="3.90.76.10">
    <property type="entry name" value="Dipeptide-binding Protein, Domain 1"/>
    <property type="match status" value="1"/>
</dbReference>
<evidence type="ECO:0000256" key="1">
    <source>
        <dbReference type="ARBA" id="ARBA00004196"/>
    </source>
</evidence>
<comment type="similarity">
    <text evidence="2">Belongs to the bacterial solute-binding protein 5 family.</text>
</comment>
<dbReference type="PANTHER" id="PTHR30290">
    <property type="entry name" value="PERIPLASMIC BINDING COMPONENT OF ABC TRANSPORTER"/>
    <property type="match status" value="1"/>
</dbReference>
<feature type="domain" description="Solute-binding protein family 5" evidence="6">
    <location>
        <begin position="80"/>
        <end position="440"/>
    </location>
</feature>
<organism evidence="7 8">
    <name type="scientific">Streptomyces fungicidicus</name>
    <dbReference type="NCBI Taxonomy" id="68203"/>
    <lineage>
        <taxon>Bacteria</taxon>
        <taxon>Bacillati</taxon>
        <taxon>Actinomycetota</taxon>
        <taxon>Actinomycetes</taxon>
        <taxon>Kitasatosporales</taxon>
        <taxon>Streptomycetaceae</taxon>
        <taxon>Streptomyces</taxon>
    </lineage>
</organism>
<evidence type="ECO:0000256" key="3">
    <source>
        <dbReference type="ARBA" id="ARBA00022448"/>
    </source>
</evidence>
<evidence type="ECO:0000256" key="2">
    <source>
        <dbReference type="ARBA" id="ARBA00005695"/>
    </source>
</evidence>
<dbReference type="GO" id="GO:0030313">
    <property type="term" value="C:cell envelope"/>
    <property type="evidence" value="ECO:0007669"/>
    <property type="project" value="UniProtKB-SubCell"/>
</dbReference>
<keyword evidence="5" id="KW-0812">Transmembrane</keyword>
<dbReference type="GO" id="GO:1904680">
    <property type="term" value="F:peptide transmembrane transporter activity"/>
    <property type="evidence" value="ECO:0007669"/>
    <property type="project" value="TreeGrafter"/>
</dbReference>
<evidence type="ECO:0000259" key="6">
    <source>
        <dbReference type="Pfam" id="PF00496"/>
    </source>
</evidence>
<reference evidence="7 8" key="1">
    <citation type="submission" date="2017-09" db="EMBL/GenBank/DDBJ databases">
        <authorList>
            <person name="Zhang H."/>
            <person name="Hu S."/>
            <person name="Xu J."/>
            <person name="He Z."/>
        </authorList>
    </citation>
    <scope>NUCLEOTIDE SEQUENCE [LARGE SCALE GENOMIC DNA]</scope>
    <source>
        <strain evidence="7 8">TXX3120</strain>
    </source>
</reference>
<keyword evidence="3" id="KW-0813">Transport</keyword>